<dbReference type="EMBL" id="CP024427">
    <property type="protein sequence ID" value="ATQ58564.1"/>
    <property type="molecule type" value="Genomic_DNA"/>
</dbReference>
<organism evidence="1 2">
    <name type="scientific">Paracoccus yeei</name>
    <dbReference type="NCBI Taxonomy" id="147645"/>
    <lineage>
        <taxon>Bacteria</taxon>
        <taxon>Pseudomonadati</taxon>
        <taxon>Pseudomonadota</taxon>
        <taxon>Alphaproteobacteria</taxon>
        <taxon>Rhodobacterales</taxon>
        <taxon>Paracoccaceae</taxon>
        <taxon>Paracoccus</taxon>
    </lineage>
</organism>
<reference evidence="1 2" key="1">
    <citation type="submission" date="2017-10" db="EMBL/GenBank/DDBJ databases">
        <title>Complete genome sequence of Paracoccus yeei TT13 isolated from human skin.</title>
        <authorList>
            <person name="Lee K."/>
            <person name="Lim J.Y."/>
            <person name="Hwang I."/>
        </authorList>
    </citation>
    <scope>NUCLEOTIDE SEQUENCE [LARGE SCALE GENOMIC DNA]</scope>
    <source>
        <strain evidence="1 2">TT13</strain>
        <plasmid evidence="2">Plasmid ptt13-5</plasmid>
    </source>
</reference>
<dbReference type="PIRSF" id="PIRSF015736">
    <property type="entry name" value="MI"/>
    <property type="match status" value="1"/>
</dbReference>
<dbReference type="InterPro" id="IPR026286">
    <property type="entry name" value="MaiA/AMDase"/>
</dbReference>
<dbReference type="RefSeq" id="WP_099650844.1">
    <property type="nucleotide sequence ID" value="NZ_CAJGAB010000010.1"/>
</dbReference>
<dbReference type="Gene3D" id="3.40.50.12500">
    <property type="match status" value="1"/>
</dbReference>
<name>A0A2D2C7S7_9RHOB</name>
<keyword evidence="1" id="KW-0614">Plasmid</keyword>
<dbReference type="Proteomes" id="UP000229314">
    <property type="component" value="Plasmid pTT13-5"/>
</dbReference>
<geneLocation type="plasmid" evidence="2">
    <name>ptt13-5</name>
</geneLocation>
<dbReference type="AlphaFoldDB" id="A0A2D2C7S7"/>
<dbReference type="GO" id="GO:0016853">
    <property type="term" value="F:isomerase activity"/>
    <property type="evidence" value="ECO:0007669"/>
    <property type="project" value="UniProtKB-KW"/>
</dbReference>
<gene>
    <name evidence="1" type="ORF">PYTT13_22380</name>
</gene>
<evidence type="ECO:0000313" key="2">
    <source>
        <dbReference type="Proteomes" id="UP000229314"/>
    </source>
</evidence>
<protein>
    <submittedName>
        <fullName evidence="1">Maleate cis-trans isomerase</fullName>
    </submittedName>
</protein>
<sequence>MRHADLRRIGLIVPAGNMALEWEFSRYLPPGFAFNTARAVRRTDAGLDFASLLEMGDEALPAARSLMRTRPEVILYGCTSGSFIEGSQDIPIRIACETDTHCLTTAGAVLAAHEALGARNVVLITPYPDAVNHAEIAFLKQAGIVVNLCDSLPCDADHPIGAVSDAETMALAFRHADAIREADALFISCTNLLTLDRIATLEARLGRPVISSNLASLWAVLRHLGHDAWRGPNWSLMAAGRS</sequence>
<dbReference type="PANTHER" id="PTHR40267:SF1">
    <property type="entry name" value="BLR3294 PROTEIN"/>
    <property type="match status" value="1"/>
</dbReference>
<dbReference type="GeneID" id="78900393"/>
<dbReference type="PANTHER" id="PTHR40267">
    <property type="entry name" value="BLR3294 PROTEIN"/>
    <property type="match status" value="1"/>
</dbReference>
<accession>A0A2D2C7S7</accession>
<keyword evidence="1" id="KW-0413">Isomerase</keyword>
<dbReference type="InterPro" id="IPR053714">
    <property type="entry name" value="Iso_Racemase_Enz_sf"/>
</dbReference>
<evidence type="ECO:0000313" key="1">
    <source>
        <dbReference type="EMBL" id="ATQ58564.1"/>
    </source>
</evidence>
<proteinExistence type="predicted"/>
<dbReference type="Pfam" id="PF17645">
    <property type="entry name" value="Amdase"/>
    <property type="match status" value="1"/>
</dbReference>